<name>A0ACC1NR75_9HYPO</name>
<sequence>MPNRVLAASFAKHWQELPNVPEPPLPAPGQFTWVKSSTDQGNLSYVLPSMNVSFAIPPGPESGQPHSPDFEKASKTRDAFSSAMRVAKALAGAAVDVYTIPGRLQEIKDQWKRDMEEQKA</sequence>
<dbReference type="EMBL" id="JANJQO010000132">
    <property type="protein sequence ID" value="KAJ2981415.1"/>
    <property type="molecule type" value="Genomic_DNA"/>
</dbReference>
<gene>
    <name evidence="1" type="ORF">NQ176_g2030</name>
</gene>
<organism evidence="1 2">
    <name type="scientific">Zarea fungicola</name>
    <dbReference type="NCBI Taxonomy" id="93591"/>
    <lineage>
        <taxon>Eukaryota</taxon>
        <taxon>Fungi</taxon>
        <taxon>Dikarya</taxon>
        <taxon>Ascomycota</taxon>
        <taxon>Pezizomycotina</taxon>
        <taxon>Sordariomycetes</taxon>
        <taxon>Hypocreomycetidae</taxon>
        <taxon>Hypocreales</taxon>
        <taxon>Cordycipitaceae</taxon>
        <taxon>Zarea</taxon>
    </lineage>
</organism>
<evidence type="ECO:0000313" key="2">
    <source>
        <dbReference type="Proteomes" id="UP001143910"/>
    </source>
</evidence>
<keyword evidence="2" id="KW-1185">Reference proteome</keyword>
<comment type="caution">
    <text evidence="1">The sequence shown here is derived from an EMBL/GenBank/DDBJ whole genome shotgun (WGS) entry which is preliminary data.</text>
</comment>
<protein>
    <submittedName>
        <fullName evidence="1">Uncharacterized protein</fullName>
    </submittedName>
</protein>
<proteinExistence type="predicted"/>
<evidence type="ECO:0000313" key="1">
    <source>
        <dbReference type="EMBL" id="KAJ2981415.1"/>
    </source>
</evidence>
<dbReference type="Proteomes" id="UP001143910">
    <property type="component" value="Unassembled WGS sequence"/>
</dbReference>
<accession>A0ACC1NR75</accession>
<reference evidence="1" key="1">
    <citation type="submission" date="2022-08" db="EMBL/GenBank/DDBJ databases">
        <title>Genome Sequence of Lecanicillium fungicola.</title>
        <authorList>
            <person name="Buettner E."/>
        </authorList>
    </citation>
    <scope>NUCLEOTIDE SEQUENCE</scope>
    <source>
        <strain evidence="1">Babe33</strain>
    </source>
</reference>